<feature type="domain" description="Transposase IS110-like N-terminal" evidence="1">
    <location>
        <begin position="2"/>
        <end position="140"/>
    </location>
</feature>
<evidence type="ECO:0000259" key="1">
    <source>
        <dbReference type="Pfam" id="PF01548"/>
    </source>
</evidence>
<feature type="non-terminal residue" evidence="3">
    <location>
        <position position="1"/>
    </location>
</feature>
<protein>
    <submittedName>
        <fullName evidence="3">Transposase</fullName>
    </submittedName>
</protein>
<organism evidence="3 4">
    <name type="scientific">Sphingomonas lycopersici</name>
    <dbReference type="NCBI Taxonomy" id="2951807"/>
    <lineage>
        <taxon>Bacteria</taxon>
        <taxon>Pseudomonadati</taxon>
        <taxon>Pseudomonadota</taxon>
        <taxon>Alphaproteobacteria</taxon>
        <taxon>Sphingomonadales</taxon>
        <taxon>Sphingomonadaceae</taxon>
        <taxon>Sphingomonas</taxon>
    </lineage>
</organism>
<dbReference type="InterPro" id="IPR002525">
    <property type="entry name" value="Transp_IS110-like_N"/>
</dbReference>
<evidence type="ECO:0000259" key="2">
    <source>
        <dbReference type="Pfam" id="PF02371"/>
    </source>
</evidence>
<dbReference type="GO" id="GO:0003677">
    <property type="term" value="F:DNA binding"/>
    <property type="evidence" value="ECO:0007669"/>
    <property type="project" value="InterPro"/>
</dbReference>
<name>A0AA42CWH4_9SPHN</name>
<dbReference type="Pfam" id="PF01548">
    <property type="entry name" value="DEDD_Tnp_IS110"/>
    <property type="match status" value="1"/>
</dbReference>
<keyword evidence="4" id="KW-1185">Reference proteome</keyword>
<dbReference type="GO" id="GO:0004803">
    <property type="term" value="F:transposase activity"/>
    <property type="evidence" value="ECO:0007669"/>
    <property type="project" value="InterPro"/>
</dbReference>
<evidence type="ECO:0000313" key="3">
    <source>
        <dbReference type="EMBL" id="MCW6537813.1"/>
    </source>
</evidence>
<dbReference type="InterPro" id="IPR047650">
    <property type="entry name" value="Transpos_IS110"/>
</dbReference>
<proteinExistence type="predicted"/>
<dbReference type="RefSeq" id="WP_265272046.1">
    <property type="nucleotide sequence ID" value="NZ_JANFAV010000044.1"/>
</dbReference>
<accession>A0AA42CWH4</accession>
<gene>
    <name evidence="3" type="ORF">NEE01_23850</name>
</gene>
<evidence type="ECO:0000313" key="4">
    <source>
        <dbReference type="Proteomes" id="UP001165565"/>
    </source>
</evidence>
<feature type="domain" description="Transposase IS116/IS110/IS902 C-terminal" evidence="2">
    <location>
        <begin position="186"/>
        <end position="268"/>
    </location>
</feature>
<dbReference type="PANTHER" id="PTHR33055:SF13">
    <property type="entry name" value="TRANSPOSASE"/>
    <property type="match status" value="1"/>
</dbReference>
<dbReference type="Pfam" id="PF02371">
    <property type="entry name" value="Transposase_20"/>
    <property type="match status" value="1"/>
</dbReference>
<comment type="caution">
    <text evidence="3">The sequence shown here is derived from an EMBL/GenBank/DDBJ whole genome shotgun (WGS) entry which is preliminary data.</text>
</comment>
<dbReference type="InterPro" id="IPR003346">
    <property type="entry name" value="Transposase_20"/>
</dbReference>
<dbReference type="Proteomes" id="UP001165565">
    <property type="component" value="Unassembled WGS sequence"/>
</dbReference>
<dbReference type="GO" id="GO:0006313">
    <property type="term" value="P:DNA transposition"/>
    <property type="evidence" value="ECO:0007669"/>
    <property type="project" value="InterPro"/>
</dbReference>
<dbReference type="AlphaFoldDB" id="A0AA42CWH4"/>
<sequence length="308" mass="33732">YVGIDVCKARLDVYLHPCGERFAVANDAGGRRRLRRRLDKLAVALVVIEATSKYHRAVHRHLDAAAIRVAVVNPLRARLFAEASGIFAKTDAIDARTLALMGARLDPARTPPVSRIVEALDELVRARSAAIDERVALANRRDNTATPFLRIELARRIRALDTHVRRIEARISHLVAQDPHMAARHAILRSIPGIGPVNAATLCAGLNELGRVDAKQVAALARLAPFATDSGPKNGQRHIRGGRPHIRKALYMAALSACRFNPDLKRFHASLIANGKPPKVAITAVMRKLLVLANSLVAQNRPWIPRPA</sequence>
<dbReference type="PANTHER" id="PTHR33055">
    <property type="entry name" value="TRANSPOSASE FOR INSERTION SEQUENCE ELEMENT IS1111A"/>
    <property type="match status" value="1"/>
</dbReference>
<reference evidence="3" key="1">
    <citation type="submission" date="2022-06" db="EMBL/GenBank/DDBJ databases">
        <title>Sphingomonas sp. nov. isolated from rhizosphere soil of tomato.</title>
        <authorList>
            <person name="Dong H."/>
            <person name="Gao R."/>
        </authorList>
    </citation>
    <scope>NUCLEOTIDE SEQUENCE</scope>
    <source>
        <strain evidence="3">MMSM24</strain>
    </source>
</reference>
<dbReference type="EMBL" id="JANFAV010000044">
    <property type="protein sequence ID" value="MCW6537813.1"/>
    <property type="molecule type" value="Genomic_DNA"/>
</dbReference>